<dbReference type="PIRSF" id="PIRSF000124">
    <property type="entry name" value="UDPglc_GDPman_dh"/>
    <property type="match status" value="1"/>
</dbReference>
<dbReference type="SUPFAM" id="SSF48179">
    <property type="entry name" value="6-phosphogluconate dehydrogenase C-terminal domain-like"/>
    <property type="match status" value="1"/>
</dbReference>
<name>A0ABQ1J5H9_9GAMM</name>
<protein>
    <recommendedName>
        <fullName evidence="3 7">UDP-glucose 6-dehydrogenase</fullName>
        <ecNumber evidence="3 7">1.1.1.22</ecNumber>
    </recommendedName>
</protein>
<dbReference type="Gene3D" id="3.40.50.720">
    <property type="entry name" value="NAD(P)-binding Rossmann-like Domain"/>
    <property type="match status" value="2"/>
</dbReference>
<dbReference type="Proteomes" id="UP000617555">
    <property type="component" value="Unassembled WGS sequence"/>
</dbReference>
<dbReference type="EMBL" id="BMII01000016">
    <property type="protein sequence ID" value="GGB60593.1"/>
    <property type="molecule type" value="Genomic_DNA"/>
</dbReference>
<evidence type="ECO:0000256" key="1">
    <source>
        <dbReference type="ARBA" id="ARBA00004701"/>
    </source>
</evidence>
<evidence type="ECO:0000256" key="5">
    <source>
        <dbReference type="ARBA" id="ARBA00023027"/>
    </source>
</evidence>
<comment type="similarity">
    <text evidence="2 7">Belongs to the UDP-glucose/GDP-mannose dehydrogenase family.</text>
</comment>
<dbReference type="Pfam" id="PF03720">
    <property type="entry name" value="UDPG_MGDP_dh_C"/>
    <property type="match status" value="1"/>
</dbReference>
<dbReference type="PANTHER" id="PTHR43750">
    <property type="entry name" value="UDP-GLUCOSE 6-DEHYDROGENASE TUAD"/>
    <property type="match status" value="1"/>
</dbReference>
<dbReference type="PANTHER" id="PTHR43750:SF2">
    <property type="entry name" value="UDP-GLUCOSE 6-DEHYDROGENASE"/>
    <property type="match status" value="1"/>
</dbReference>
<dbReference type="InterPro" id="IPR036220">
    <property type="entry name" value="UDP-Glc/GDP-Man_DH_C_sf"/>
</dbReference>
<dbReference type="InterPro" id="IPR028357">
    <property type="entry name" value="UDPglc_DH_bac"/>
</dbReference>
<dbReference type="InterPro" id="IPR008927">
    <property type="entry name" value="6-PGluconate_DH-like_C_sf"/>
</dbReference>
<evidence type="ECO:0000256" key="4">
    <source>
        <dbReference type="ARBA" id="ARBA00023002"/>
    </source>
</evidence>
<evidence type="ECO:0000256" key="3">
    <source>
        <dbReference type="ARBA" id="ARBA00012954"/>
    </source>
</evidence>
<dbReference type="Pfam" id="PF00984">
    <property type="entry name" value="UDPG_MGDP_dh"/>
    <property type="match status" value="1"/>
</dbReference>
<dbReference type="InterPro" id="IPR036291">
    <property type="entry name" value="NAD(P)-bd_dom_sf"/>
</dbReference>
<evidence type="ECO:0000259" key="8">
    <source>
        <dbReference type="SMART" id="SM00984"/>
    </source>
</evidence>
<dbReference type="EC" id="1.1.1.22" evidence="3 7"/>
<dbReference type="NCBIfam" id="TIGR03026">
    <property type="entry name" value="NDP-sugDHase"/>
    <property type="match status" value="1"/>
</dbReference>
<dbReference type="SUPFAM" id="SSF51735">
    <property type="entry name" value="NAD(P)-binding Rossmann-fold domains"/>
    <property type="match status" value="1"/>
</dbReference>
<dbReference type="PIRSF" id="PIRSF500134">
    <property type="entry name" value="UDPglc_DH_bac"/>
    <property type="match status" value="1"/>
</dbReference>
<keyword evidence="4 7" id="KW-0560">Oxidoreductase</keyword>
<dbReference type="SUPFAM" id="SSF52413">
    <property type="entry name" value="UDP-glucose/GDP-mannose dehydrogenase C-terminal domain"/>
    <property type="match status" value="1"/>
</dbReference>
<accession>A0ABQ1J5H9</accession>
<dbReference type="InterPro" id="IPR014026">
    <property type="entry name" value="UDP-Glc/GDP-Man_DH_dimer"/>
</dbReference>
<proteinExistence type="inferred from homology"/>
<comment type="pathway">
    <text evidence="1">Nucleotide-sugar biosynthesis; UDP-alpha-D-glucuronate biosynthesis; UDP-alpha-D-glucuronate from UDP-alpha-D-glucose: step 1/1.</text>
</comment>
<dbReference type="SMART" id="SM00984">
    <property type="entry name" value="UDPG_MGDP_dh_C"/>
    <property type="match status" value="1"/>
</dbReference>
<organism evidence="9 10">
    <name type="scientific">Shewanella inventionis</name>
    <dbReference type="NCBI Taxonomy" id="1738770"/>
    <lineage>
        <taxon>Bacteria</taxon>
        <taxon>Pseudomonadati</taxon>
        <taxon>Pseudomonadota</taxon>
        <taxon>Gammaproteobacteria</taxon>
        <taxon>Alteromonadales</taxon>
        <taxon>Shewanellaceae</taxon>
        <taxon>Shewanella</taxon>
    </lineage>
</organism>
<dbReference type="RefSeq" id="WP_188739381.1">
    <property type="nucleotide sequence ID" value="NZ_BMII01000016.1"/>
</dbReference>
<keyword evidence="5 7" id="KW-0520">NAD</keyword>
<evidence type="ECO:0000256" key="7">
    <source>
        <dbReference type="PIRNR" id="PIRNR000124"/>
    </source>
</evidence>
<evidence type="ECO:0000256" key="6">
    <source>
        <dbReference type="ARBA" id="ARBA00047473"/>
    </source>
</evidence>
<feature type="domain" description="UDP-glucose/GDP-mannose dehydrogenase C-terminal" evidence="8">
    <location>
        <begin position="300"/>
        <end position="387"/>
    </location>
</feature>
<dbReference type="InterPro" id="IPR014027">
    <property type="entry name" value="UDP-Glc/GDP-Man_DH_C"/>
</dbReference>
<comment type="caution">
    <text evidence="9">The sequence shown here is derived from an EMBL/GenBank/DDBJ whole genome shotgun (WGS) entry which is preliminary data.</text>
</comment>
<sequence length="388" mass="43267">MKITIAGTGYVGLSNAMLLAQHNEVVAVDIVEEKVFLLNNKKSPIVDAEIEDFLANKSLHFTATLDKQFAYQGADYVVIATPTDYDPQTNYFNTKSVESVISDVLSINPNAVMVIKSTVPVGYTKSVREKFNTDNIIFSPEFLREGKALHDNLYPSRIIVGERSERAKIFAGLLLQGSVKKDVEVLFTDSTEAEAVKLFSNTYLAMRVAYFNELDTYAESHGLDAKQIIEGVCLDPRIGNHYNNPSFGYGGYCLPKDTKQLRANYADVPNSIIGAIVDANSTRKDFIAESILKRNPKTVGIYRLIMKAGSDNFRASSIQGIMKRIKAKGIEVIVYEPVLDDDDFFHSRVIKDLNEFKAFSDVIVSNRMVEEISDVADKVYTRDLFGSD</sequence>
<dbReference type="InterPro" id="IPR013328">
    <property type="entry name" value="6PGD_dom2"/>
</dbReference>
<gene>
    <name evidence="9" type="ORF">GCM10011607_21610</name>
</gene>
<keyword evidence="10" id="KW-1185">Reference proteome</keyword>
<evidence type="ECO:0000256" key="2">
    <source>
        <dbReference type="ARBA" id="ARBA00006601"/>
    </source>
</evidence>
<dbReference type="Pfam" id="PF03721">
    <property type="entry name" value="UDPG_MGDP_dh_N"/>
    <property type="match status" value="1"/>
</dbReference>
<reference evidence="10" key="1">
    <citation type="journal article" date="2019" name="Int. J. Syst. Evol. Microbiol.">
        <title>The Global Catalogue of Microorganisms (GCM) 10K type strain sequencing project: providing services to taxonomists for standard genome sequencing and annotation.</title>
        <authorList>
            <consortium name="The Broad Institute Genomics Platform"/>
            <consortium name="The Broad Institute Genome Sequencing Center for Infectious Disease"/>
            <person name="Wu L."/>
            <person name="Ma J."/>
        </authorList>
    </citation>
    <scope>NUCLEOTIDE SEQUENCE [LARGE SCALE GENOMIC DNA]</scope>
    <source>
        <strain evidence="10">CGMCC 1.15339</strain>
    </source>
</reference>
<dbReference type="InterPro" id="IPR017476">
    <property type="entry name" value="UDP-Glc/GDP-Man"/>
</dbReference>
<dbReference type="Gene3D" id="1.10.1040.10">
    <property type="entry name" value="N-(1-d-carboxylethyl)-l-norvaline Dehydrogenase, domain 2"/>
    <property type="match status" value="1"/>
</dbReference>
<dbReference type="InterPro" id="IPR001732">
    <property type="entry name" value="UDP-Glc/GDP-Man_DH_N"/>
</dbReference>
<evidence type="ECO:0000313" key="10">
    <source>
        <dbReference type="Proteomes" id="UP000617555"/>
    </source>
</evidence>
<evidence type="ECO:0000313" key="9">
    <source>
        <dbReference type="EMBL" id="GGB60593.1"/>
    </source>
</evidence>
<comment type="catalytic activity">
    <reaction evidence="6 7">
        <text>UDP-alpha-D-glucose + 2 NAD(+) + H2O = UDP-alpha-D-glucuronate + 2 NADH + 3 H(+)</text>
        <dbReference type="Rhea" id="RHEA:23596"/>
        <dbReference type="ChEBI" id="CHEBI:15377"/>
        <dbReference type="ChEBI" id="CHEBI:15378"/>
        <dbReference type="ChEBI" id="CHEBI:57540"/>
        <dbReference type="ChEBI" id="CHEBI:57945"/>
        <dbReference type="ChEBI" id="CHEBI:58052"/>
        <dbReference type="ChEBI" id="CHEBI:58885"/>
        <dbReference type="EC" id="1.1.1.22"/>
    </reaction>
</comment>